<sequence>MSFVPDLRTLMLSNSVLLLSCALAFRLAAHYMRQFPSLPLWSISCAMFGVGLALLGLRGSISPIFSAMVGNMLLTGALCLVVRALGLDFSHAVKPRVLWAILLCVILGQLFGWFVVPDTNLRIVTTSGFNALLLFIGAKTVRKDLPQVRGTGLLGCLYISLLTLSGITTLLAAQALYRFVFLPAPPELYAGASLFDYSLPRLISAMAAMLAVIALYFSIILSIALRLNASLKIQAHHDALTGLYNRHIFYELAEHEHAMQARNQQAFSLLYIDIDHFKSINDSYGHAAGDYVLQEYASLLKTHFRRSDIIARLGGEEFCVLLPGIAGEQTRLIAEKLCAASRALNIHWQDRRVDLKVSIGAATHDEHGESIHSLMDRADAALYLAKSAGRNRVVLAGD</sequence>
<dbReference type="Proteomes" id="UP001410394">
    <property type="component" value="Unassembled WGS sequence"/>
</dbReference>
<dbReference type="PROSITE" id="PS50887">
    <property type="entry name" value="GGDEF"/>
    <property type="match status" value="1"/>
</dbReference>
<feature type="transmembrane region" description="Helical" evidence="3">
    <location>
        <begin position="63"/>
        <end position="85"/>
    </location>
</feature>
<evidence type="ECO:0000313" key="6">
    <source>
        <dbReference type="Proteomes" id="UP001410394"/>
    </source>
</evidence>
<evidence type="ECO:0000259" key="4">
    <source>
        <dbReference type="PROSITE" id="PS50887"/>
    </source>
</evidence>
<dbReference type="InterPro" id="IPR043128">
    <property type="entry name" value="Rev_trsase/Diguanyl_cyclase"/>
</dbReference>
<dbReference type="GO" id="GO:0052621">
    <property type="term" value="F:diguanylate cyclase activity"/>
    <property type="evidence" value="ECO:0007669"/>
    <property type="project" value="UniProtKB-EC"/>
</dbReference>
<dbReference type="Gene3D" id="3.30.70.270">
    <property type="match status" value="1"/>
</dbReference>
<feature type="transmembrane region" description="Helical" evidence="3">
    <location>
        <begin position="121"/>
        <end position="141"/>
    </location>
</feature>
<gene>
    <name evidence="5" type="ORF">ABDB84_14865</name>
</gene>
<dbReference type="PANTHER" id="PTHR45138">
    <property type="entry name" value="REGULATORY COMPONENTS OF SENSORY TRANSDUCTION SYSTEM"/>
    <property type="match status" value="1"/>
</dbReference>
<feature type="domain" description="GGDEF" evidence="4">
    <location>
        <begin position="265"/>
        <end position="398"/>
    </location>
</feature>
<dbReference type="InterPro" id="IPR000160">
    <property type="entry name" value="GGDEF_dom"/>
</dbReference>
<evidence type="ECO:0000313" key="5">
    <source>
        <dbReference type="EMBL" id="MEN3069761.1"/>
    </source>
</evidence>
<keyword evidence="3" id="KW-1133">Transmembrane helix</keyword>
<evidence type="ECO:0000256" key="1">
    <source>
        <dbReference type="ARBA" id="ARBA00012528"/>
    </source>
</evidence>
<keyword evidence="5" id="KW-0548">Nucleotidyltransferase</keyword>
<dbReference type="Pfam" id="PF00990">
    <property type="entry name" value="GGDEF"/>
    <property type="match status" value="1"/>
</dbReference>
<keyword evidence="3" id="KW-0472">Membrane</keyword>
<keyword evidence="5" id="KW-0808">Transferase</keyword>
<comment type="catalytic activity">
    <reaction evidence="2">
        <text>2 GTP = 3',3'-c-di-GMP + 2 diphosphate</text>
        <dbReference type="Rhea" id="RHEA:24898"/>
        <dbReference type="ChEBI" id="CHEBI:33019"/>
        <dbReference type="ChEBI" id="CHEBI:37565"/>
        <dbReference type="ChEBI" id="CHEBI:58805"/>
        <dbReference type="EC" id="2.7.7.65"/>
    </reaction>
</comment>
<reference evidence="5 6" key="1">
    <citation type="journal article" date="2018" name="Int. J. Syst. Evol. Microbiol.">
        <title>Uliginosibacterium sediminicola sp. nov., isolated from freshwater sediment.</title>
        <authorList>
            <person name="Hwang W.M."/>
            <person name="Kim S.M."/>
            <person name="Kang K."/>
            <person name="Ahn T.Y."/>
        </authorList>
    </citation>
    <scope>NUCLEOTIDE SEQUENCE [LARGE SCALE GENOMIC DNA]</scope>
    <source>
        <strain evidence="5 6">M1-21</strain>
    </source>
</reference>
<evidence type="ECO:0000256" key="3">
    <source>
        <dbReference type="SAM" id="Phobius"/>
    </source>
</evidence>
<accession>A0ABU9Z1R2</accession>
<feature type="transmembrane region" description="Helical" evidence="3">
    <location>
        <begin position="153"/>
        <end position="177"/>
    </location>
</feature>
<evidence type="ECO:0000256" key="2">
    <source>
        <dbReference type="ARBA" id="ARBA00034247"/>
    </source>
</evidence>
<keyword evidence="6" id="KW-1185">Reference proteome</keyword>
<name>A0ABU9Z1R2_9RHOO</name>
<dbReference type="RefSeq" id="WP_345920531.1">
    <property type="nucleotide sequence ID" value="NZ_JBDIVE010000008.1"/>
</dbReference>
<feature type="transmembrane region" description="Helical" evidence="3">
    <location>
        <begin position="97"/>
        <end position="115"/>
    </location>
</feature>
<dbReference type="EMBL" id="JBDIVE010000008">
    <property type="protein sequence ID" value="MEN3069761.1"/>
    <property type="molecule type" value="Genomic_DNA"/>
</dbReference>
<organism evidence="5 6">
    <name type="scientific">Uliginosibacterium sediminicola</name>
    <dbReference type="NCBI Taxonomy" id="2024550"/>
    <lineage>
        <taxon>Bacteria</taxon>
        <taxon>Pseudomonadati</taxon>
        <taxon>Pseudomonadota</taxon>
        <taxon>Betaproteobacteria</taxon>
        <taxon>Rhodocyclales</taxon>
        <taxon>Zoogloeaceae</taxon>
        <taxon>Uliginosibacterium</taxon>
    </lineage>
</organism>
<keyword evidence="3" id="KW-0812">Transmembrane</keyword>
<feature type="transmembrane region" description="Helical" evidence="3">
    <location>
        <begin position="12"/>
        <end position="29"/>
    </location>
</feature>
<dbReference type="PANTHER" id="PTHR45138:SF9">
    <property type="entry name" value="DIGUANYLATE CYCLASE DGCM-RELATED"/>
    <property type="match status" value="1"/>
</dbReference>
<comment type="caution">
    <text evidence="5">The sequence shown here is derived from an EMBL/GenBank/DDBJ whole genome shotgun (WGS) entry which is preliminary data.</text>
</comment>
<dbReference type="SUPFAM" id="SSF55073">
    <property type="entry name" value="Nucleotide cyclase"/>
    <property type="match status" value="1"/>
</dbReference>
<dbReference type="InterPro" id="IPR029787">
    <property type="entry name" value="Nucleotide_cyclase"/>
</dbReference>
<dbReference type="InterPro" id="IPR050469">
    <property type="entry name" value="Diguanylate_Cyclase"/>
</dbReference>
<dbReference type="NCBIfam" id="TIGR00254">
    <property type="entry name" value="GGDEF"/>
    <property type="match status" value="1"/>
</dbReference>
<dbReference type="EC" id="2.7.7.65" evidence="1"/>
<protein>
    <recommendedName>
        <fullName evidence="1">diguanylate cyclase</fullName>
        <ecNumber evidence="1">2.7.7.65</ecNumber>
    </recommendedName>
</protein>
<dbReference type="SMART" id="SM00267">
    <property type="entry name" value="GGDEF"/>
    <property type="match status" value="1"/>
</dbReference>
<dbReference type="CDD" id="cd01949">
    <property type="entry name" value="GGDEF"/>
    <property type="match status" value="1"/>
</dbReference>
<feature type="transmembrane region" description="Helical" evidence="3">
    <location>
        <begin position="202"/>
        <end position="225"/>
    </location>
</feature>
<feature type="transmembrane region" description="Helical" evidence="3">
    <location>
        <begin position="38"/>
        <end position="57"/>
    </location>
</feature>
<proteinExistence type="predicted"/>